<dbReference type="AlphaFoldDB" id="A0A0F9FKA8"/>
<name>A0A0F9FKA8_9ZZZZ</name>
<keyword evidence="1" id="KW-1133">Transmembrane helix</keyword>
<dbReference type="EMBL" id="LAZR01032226">
    <property type="protein sequence ID" value="KKL51502.1"/>
    <property type="molecule type" value="Genomic_DNA"/>
</dbReference>
<protein>
    <submittedName>
        <fullName evidence="2">Uncharacterized protein</fullName>
    </submittedName>
</protein>
<keyword evidence="1" id="KW-0812">Transmembrane</keyword>
<reference evidence="2" key="1">
    <citation type="journal article" date="2015" name="Nature">
        <title>Complex archaea that bridge the gap between prokaryotes and eukaryotes.</title>
        <authorList>
            <person name="Spang A."/>
            <person name="Saw J.H."/>
            <person name="Jorgensen S.L."/>
            <person name="Zaremba-Niedzwiedzka K."/>
            <person name="Martijn J."/>
            <person name="Lind A.E."/>
            <person name="van Eijk R."/>
            <person name="Schleper C."/>
            <person name="Guy L."/>
            <person name="Ettema T.J."/>
        </authorList>
    </citation>
    <scope>NUCLEOTIDE SEQUENCE</scope>
</reference>
<gene>
    <name evidence="2" type="ORF">LCGC14_2294860</name>
</gene>
<feature type="transmembrane region" description="Helical" evidence="1">
    <location>
        <begin position="7"/>
        <end position="23"/>
    </location>
</feature>
<comment type="caution">
    <text evidence="2">The sequence shown here is derived from an EMBL/GenBank/DDBJ whole genome shotgun (WGS) entry which is preliminary data.</text>
</comment>
<evidence type="ECO:0000313" key="2">
    <source>
        <dbReference type="EMBL" id="KKL51502.1"/>
    </source>
</evidence>
<organism evidence="2">
    <name type="scientific">marine sediment metagenome</name>
    <dbReference type="NCBI Taxonomy" id="412755"/>
    <lineage>
        <taxon>unclassified sequences</taxon>
        <taxon>metagenomes</taxon>
        <taxon>ecological metagenomes</taxon>
    </lineage>
</organism>
<evidence type="ECO:0000256" key="1">
    <source>
        <dbReference type="SAM" id="Phobius"/>
    </source>
</evidence>
<accession>A0A0F9FKA8</accession>
<keyword evidence="1" id="KW-0472">Membrane</keyword>
<proteinExistence type="predicted"/>
<feature type="transmembrane region" description="Helical" evidence="1">
    <location>
        <begin position="54"/>
        <end position="72"/>
    </location>
</feature>
<sequence>MNKKQYFTLQFIFLAMMFILIGLDSGGLNPYLYPAGELTAGEVHMAVNDSLREMGILISFFLSNTFMILGFMEKKQ</sequence>